<accession>A0A074ZVL1</accession>
<reference evidence="1 2" key="1">
    <citation type="submission" date="2013-11" db="EMBL/GenBank/DDBJ databases">
        <title>Opisthorchis viverrini - life in the bile duct.</title>
        <authorList>
            <person name="Young N.D."/>
            <person name="Nagarajan N."/>
            <person name="Lin S.J."/>
            <person name="Korhonen P.K."/>
            <person name="Jex A.R."/>
            <person name="Hall R.S."/>
            <person name="Safavi-Hemami H."/>
            <person name="Kaewkong W."/>
            <person name="Bertrand D."/>
            <person name="Gao S."/>
            <person name="Seet Q."/>
            <person name="Wongkham S."/>
            <person name="Teh B.T."/>
            <person name="Wongkham C."/>
            <person name="Intapan P.M."/>
            <person name="Maleewong W."/>
            <person name="Yang X."/>
            <person name="Hu M."/>
            <person name="Wang Z."/>
            <person name="Hofmann A."/>
            <person name="Sternberg P.W."/>
            <person name="Tan P."/>
            <person name="Wang J."/>
            <person name="Gasser R.B."/>
        </authorList>
    </citation>
    <scope>NUCLEOTIDE SEQUENCE [LARGE SCALE GENOMIC DNA]</scope>
</reference>
<dbReference type="OrthoDB" id="6274940at2759"/>
<dbReference type="EMBL" id="KL597299">
    <property type="protein sequence ID" value="KER19179.1"/>
    <property type="molecule type" value="Genomic_DNA"/>
</dbReference>
<dbReference type="GeneID" id="20326128"/>
<keyword evidence="2" id="KW-1185">Reference proteome</keyword>
<dbReference type="Proteomes" id="UP000054324">
    <property type="component" value="Unassembled WGS sequence"/>
</dbReference>
<dbReference type="AlphaFoldDB" id="A0A074ZVL1"/>
<evidence type="ECO:0000313" key="1">
    <source>
        <dbReference type="EMBL" id="KER19179.1"/>
    </source>
</evidence>
<dbReference type="RefSeq" id="XP_009177073.1">
    <property type="nucleotide sequence ID" value="XM_009178809.1"/>
</dbReference>
<protein>
    <submittedName>
        <fullName evidence="1">Uncharacterized protein</fullName>
    </submittedName>
</protein>
<dbReference type="CTD" id="20326128"/>
<sequence>MFEQGLVNIPFIVDAANTRLGHGERQPLNGKNKADQGNLGETFDPVSVNISGTMLFAARPLRMERNFSCLNFEFSCKHQESQFYIPDVVLSETNTLGVSNGFSHEAPAYETLKKPTNLARRNNEYQPPASERPIFVSTPHYEPSSCSVTEAATVIPSPISRDPKHDTDYFLRKAKRISRLYTDSNSFDQFDGIDVDTSLLDYLVRHGAISEETSQQILLARPTDRKGMLLVSLGVPLIGDHLTCGALHPSNPVSTTGFALLINALRHTGHHSLASQLDIGRRITPSPGLVACEIESHGKLLFQLPPLDSPLTVLDLCTNLSAPACSAQLPPPPPKSSVNKTAAAKTTVRRVRGFLTNHLNIILGMAQEQGQF</sequence>
<proteinExistence type="predicted"/>
<evidence type="ECO:0000313" key="2">
    <source>
        <dbReference type="Proteomes" id="UP000054324"/>
    </source>
</evidence>
<dbReference type="KEGG" id="ovi:T265_11960"/>
<organism evidence="1 2">
    <name type="scientific">Opisthorchis viverrini</name>
    <name type="common">Southeast Asian liver fluke</name>
    <dbReference type="NCBI Taxonomy" id="6198"/>
    <lineage>
        <taxon>Eukaryota</taxon>
        <taxon>Metazoa</taxon>
        <taxon>Spiralia</taxon>
        <taxon>Lophotrochozoa</taxon>
        <taxon>Platyhelminthes</taxon>
        <taxon>Trematoda</taxon>
        <taxon>Digenea</taxon>
        <taxon>Opisthorchiida</taxon>
        <taxon>Opisthorchiata</taxon>
        <taxon>Opisthorchiidae</taxon>
        <taxon>Opisthorchis</taxon>
    </lineage>
</organism>
<name>A0A074ZVL1_OPIVI</name>
<gene>
    <name evidence="1" type="ORF">T265_11960</name>
</gene>